<accession>A0A016SLS9</accession>
<dbReference type="STRING" id="53326.A0A016SLS9"/>
<name>A0A016SLS9_9BILA</name>
<sequence>MKIMPPKQKQDERCGPTRVNWWRLKENEAAVVSRIQLPSVTTVDETWEKATGAIAEAARTELGMTKPNRRKIGKKTWLWTEEVKELVREKKRRYHAFLDRKMPDNWRAY</sequence>
<organism evidence="1 2">
    <name type="scientific">Ancylostoma ceylanicum</name>
    <dbReference type="NCBI Taxonomy" id="53326"/>
    <lineage>
        <taxon>Eukaryota</taxon>
        <taxon>Metazoa</taxon>
        <taxon>Ecdysozoa</taxon>
        <taxon>Nematoda</taxon>
        <taxon>Chromadorea</taxon>
        <taxon>Rhabditida</taxon>
        <taxon>Rhabditina</taxon>
        <taxon>Rhabditomorpha</taxon>
        <taxon>Strongyloidea</taxon>
        <taxon>Ancylostomatidae</taxon>
        <taxon>Ancylostomatinae</taxon>
        <taxon>Ancylostoma</taxon>
    </lineage>
</organism>
<gene>
    <name evidence="1" type="primary">Acey_s0207.g2032</name>
    <name evidence="1" type="ORF">Y032_0207g2032</name>
</gene>
<reference evidence="2" key="1">
    <citation type="journal article" date="2015" name="Nat. Genet.">
        <title>The genome and transcriptome of the zoonotic hookworm Ancylostoma ceylanicum identify infection-specific gene families.</title>
        <authorList>
            <person name="Schwarz E.M."/>
            <person name="Hu Y."/>
            <person name="Antoshechkin I."/>
            <person name="Miller M.M."/>
            <person name="Sternberg P.W."/>
            <person name="Aroian R.V."/>
        </authorList>
    </citation>
    <scope>NUCLEOTIDE SEQUENCE</scope>
    <source>
        <strain evidence="2">HY135</strain>
    </source>
</reference>
<dbReference type="EMBL" id="JARK01001543">
    <property type="protein sequence ID" value="EYB91331.1"/>
    <property type="molecule type" value="Genomic_DNA"/>
</dbReference>
<evidence type="ECO:0000313" key="1">
    <source>
        <dbReference type="EMBL" id="EYB91331.1"/>
    </source>
</evidence>
<dbReference type="OrthoDB" id="5856395at2759"/>
<dbReference type="Proteomes" id="UP000024635">
    <property type="component" value="Unassembled WGS sequence"/>
</dbReference>
<protein>
    <submittedName>
        <fullName evidence="1">Uncharacterized protein</fullName>
    </submittedName>
</protein>
<dbReference type="AlphaFoldDB" id="A0A016SLS9"/>
<evidence type="ECO:0000313" key="2">
    <source>
        <dbReference type="Proteomes" id="UP000024635"/>
    </source>
</evidence>
<proteinExistence type="predicted"/>
<comment type="caution">
    <text evidence="1">The sequence shown here is derived from an EMBL/GenBank/DDBJ whole genome shotgun (WGS) entry which is preliminary data.</text>
</comment>
<keyword evidence="2" id="KW-1185">Reference proteome</keyword>